<sequence>LIGRIAESEGPYSKKTQLENDYGAVYYLYTSGPFDEFLHRMGINVANLRLFQLVLTVMLTSVGIYLYTVIALNFFRKFHTKEEDGEKEYKCNDMLTVSDFSIIPSISSFTRRNKRYSFSPPFFPSSVSSSTTARICKWVVELEMRFNHPMETHIKR</sequence>
<dbReference type="STRING" id="60517.A0A0R3VZN7"/>
<dbReference type="InterPro" id="IPR015925">
    <property type="entry name" value="Ryanodine_IP3_receptor"/>
</dbReference>
<feature type="transmembrane region" description="Helical" evidence="1">
    <location>
        <begin position="50"/>
        <end position="75"/>
    </location>
</feature>
<dbReference type="GO" id="GO:0030018">
    <property type="term" value="C:Z disc"/>
    <property type="evidence" value="ECO:0007669"/>
    <property type="project" value="TreeGrafter"/>
</dbReference>
<dbReference type="GO" id="GO:0034704">
    <property type="term" value="C:calcium channel complex"/>
    <property type="evidence" value="ECO:0007669"/>
    <property type="project" value="TreeGrafter"/>
</dbReference>
<dbReference type="AlphaFoldDB" id="A0A0R3VZN7"/>
<dbReference type="WBParaSite" id="TASK_0000288101-mRNA-1">
    <property type="protein sequence ID" value="TASK_0000288101-mRNA-1"/>
    <property type="gene ID" value="TASK_0000288101"/>
</dbReference>
<accession>A0A0R3VZN7</accession>
<dbReference type="GO" id="GO:0014808">
    <property type="term" value="P:release of sequestered calcium ion into cytosol by sarcoplasmic reticulum"/>
    <property type="evidence" value="ECO:0007669"/>
    <property type="project" value="TreeGrafter"/>
</dbReference>
<reference evidence="2" key="1">
    <citation type="submission" date="2017-02" db="UniProtKB">
        <authorList>
            <consortium name="WormBaseParasite"/>
        </authorList>
    </citation>
    <scope>IDENTIFICATION</scope>
</reference>
<dbReference type="GO" id="GO:0005790">
    <property type="term" value="C:smooth endoplasmic reticulum"/>
    <property type="evidence" value="ECO:0007669"/>
    <property type="project" value="TreeGrafter"/>
</dbReference>
<keyword evidence="1" id="KW-0472">Membrane</keyword>
<dbReference type="GO" id="GO:0006941">
    <property type="term" value="P:striated muscle contraction"/>
    <property type="evidence" value="ECO:0007669"/>
    <property type="project" value="TreeGrafter"/>
</dbReference>
<dbReference type="GO" id="GO:0033017">
    <property type="term" value="C:sarcoplasmic reticulum membrane"/>
    <property type="evidence" value="ECO:0007669"/>
    <property type="project" value="TreeGrafter"/>
</dbReference>
<dbReference type="PANTHER" id="PTHR46399">
    <property type="entry name" value="B30.2/SPRY DOMAIN-CONTAINING PROTEIN"/>
    <property type="match status" value="1"/>
</dbReference>
<keyword evidence="1" id="KW-1133">Transmembrane helix</keyword>
<protein>
    <submittedName>
        <fullName evidence="2">Ion_trans_2 domain-containing protein</fullName>
    </submittedName>
</protein>
<dbReference type="GO" id="GO:0042383">
    <property type="term" value="C:sarcolemma"/>
    <property type="evidence" value="ECO:0007669"/>
    <property type="project" value="TreeGrafter"/>
</dbReference>
<organism evidence="2">
    <name type="scientific">Taenia asiatica</name>
    <name type="common">Asian tapeworm</name>
    <dbReference type="NCBI Taxonomy" id="60517"/>
    <lineage>
        <taxon>Eukaryota</taxon>
        <taxon>Metazoa</taxon>
        <taxon>Spiralia</taxon>
        <taxon>Lophotrochozoa</taxon>
        <taxon>Platyhelminthes</taxon>
        <taxon>Cestoda</taxon>
        <taxon>Eucestoda</taxon>
        <taxon>Cyclophyllidea</taxon>
        <taxon>Taeniidae</taxon>
        <taxon>Taenia</taxon>
    </lineage>
</organism>
<proteinExistence type="predicted"/>
<name>A0A0R3VZN7_TAEAS</name>
<keyword evidence="1" id="KW-0812">Transmembrane</keyword>
<evidence type="ECO:0000313" key="2">
    <source>
        <dbReference type="WBParaSite" id="TASK_0000288101-mRNA-1"/>
    </source>
</evidence>
<dbReference type="PANTHER" id="PTHR46399:SF8">
    <property type="entry name" value="B30.2_SPRY DOMAIN-CONTAINING PROTEIN"/>
    <property type="match status" value="1"/>
</dbReference>
<dbReference type="GO" id="GO:0005219">
    <property type="term" value="F:ryanodine-sensitive calcium-release channel activity"/>
    <property type="evidence" value="ECO:0007669"/>
    <property type="project" value="TreeGrafter"/>
</dbReference>
<evidence type="ECO:0000256" key="1">
    <source>
        <dbReference type="SAM" id="Phobius"/>
    </source>
</evidence>